<keyword evidence="1" id="KW-0808">Transferase</keyword>
<protein>
    <submittedName>
        <fullName evidence="1">S-adenosylmethionine:tRNA-ribosyltransferase-isomerase</fullName>
    </submittedName>
</protein>
<keyword evidence="1" id="KW-0413">Isomerase</keyword>
<dbReference type="GO" id="GO:0016740">
    <property type="term" value="F:transferase activity"/>
    <property type="evidence" value="ECO:0007669"/>
    <property type="project" value="UniProtKB-KW"/>
</dbReference>
<accession>A0A0S6UB70</accession>
<evidence type="ECO:0000313" key="1">
    <source>
        <dbReference type="EMBL" id="GAF25421.1"/>
    </source>
</evidence>
<name>A0A0S6UB70_NEOTH</name>
<gene>
    <name evidence="1" type="ORF">MTY_0754</name>
</gene>
<proteinExistence type="predicted"/>
<sequence length="180" mass="19522">MRTIFFSTSESWRGILILSLQVKIDANLKGAFGRKFQELGYTGTFFNGPDNIFQVPAVGANQGKPHVIVMFPEIVVGDAGEGIDHRCHFFQAAGWHLEGTEGAGIAQLAEFEDAAQAANNAVGFQLSNLPDNLVLAEAQAAPDLLVGPRHQGEFFLNEVEEPAVELVQQDSSTNDNTTDY</sequence>
<dbReference type="Proteomes" id="UP000063718">
    <property type="component" value="Unassembled WGS sequence"/>
</dbReference>
<dbReference type="AlphaFoldDB" id="A0A0S6UB70"/>
<reference evidence="1" key="1">
    <citation type="journal article" date="2014" name="Gene">
        <title>Genome-guided analysis of transformation efficiency and carbon dioxide assimilation by Moorella thermoacetica Y72.</title>
        <authorList>
            <person name="Tsukahara K."/>
            <person name="Kita A."/>
            <person name="Nakashimada Y."/>
            <person name="Hoshino T."/>
            <person name="Murakami K."/>
        </authorList>
    </citation>
    <scope>NUCLEOTIDE SEQUENCE [LARGE SCALE GENOMIC DNA]</scope>
    <source>
        <strain evidence="1">Y72</strain>
    </source>
</reference>
<dbReference type="GO" id="GO:0016853">
    <property type="term" value="F:isomerase activity"/>
    <property type="evidence" value="ECO:0007669"/>
    <property type="project" value="UniProtKB-KW"/>
</dbReference>
<organism evidence="1">
    <name type="scientific">Moorella thermoacetica Y72</name>
    <dbReference type="NCBI Taxonomy" id="1325331"/>
    <lineage>
        <taxon>Bacteria</taxon>
        <taxon>Bacillati</taxon>
        <taxon>Bacillota</taxon>
        <taxon>Clostridia</taxon>
        <taxon>Neomoorellales</taxon>
        <taxon>Neomoorellaceae</taxon>
        <taxon>Neomoorella</taxon>
    </lineage>
</organism>
<dbReference type="EMBL" id="DF238840">
    <property type="protein sequence ID" value="GAF25421.1"/>
    <property type="molecule type" value="Genomic_DNA"/>
</dbReference>